<dbReference type="AlphaFoldDB" id="A2DXK7"/>
<keyword evidence="3" id="KW-1185">Reference proteome</keyword>
<evidence type="ECO:0000256" key="1">
    <source>
        <dbReference type="SAM" id="Phobius"/>
    </source>
</evidence>
<accession>A2DXK7</accession>
<dbReference type="EMBL" id="DS113264">
    <property type="protein sequence ID" value="EAY14836.1"/>
    <property type="molecule type" value="Genomic_DNA"/>
</dbReference>
<dbReference type="KEGG" id="tva:4772835"/>
<feature type="transmembrane region" description="Helical" evidence="1">
    <location>
        <begin position="204"/>
        <end position="222"/>
    </location>
</feature>
<keyword evidence="1" id="KW-0812">Transmembrane</keyword>
<proteinExistence type="predicted"/>
<reference evidence="2" key="2">
    <citation type="journal article" date="2007" name="Science">
        <title>Draft genome sequence of the sexually transmitted pathogen Trichomonas vaginalis.</title>
        <authorList>
            <person name="Carlton J.M."/>
            <person name="Hirt R.P."/>
            <person name="Silva J.C."/>
            <person name="Delcher A.L."/>
            <person name="Schatz M."/>
            <person name="Zhao Q."/>
            <person name="Wortman J.R."/>
            <person name="Bidwell S.L."/>
            <person name="Alsmark U.C.M."/>
            <person name="Besteiro S."/>
            <person name="Sicheritz-Ponten T."/>
            <person name="Noel C.J."/>
            <person name="Dacks J.B."/>
            <person name="Foster P.G."/>
            <person name="Simillion C."/>
            <person name="Van de Peer Y."/>
            <person name="Miranda-Saavedra D."/>
            <person name="Barton G.J."/>
            <person name="Westrop G.D."/>
            <person name="Mueller S."/>
            <person name="Dessi D."/>
            <person name="Fiori P.L."/>
            <person name="Ren Q."/>
            <person name="Paulsen I."/>
            <person name="Zhang H."/>
            <person name="Bastida-Corcuera F.D."/>
            <person name="Simoes-Barbosa A."/>
            <person name="Brown M.T."/>
            <person name="Hayes R.D."/>
            <person name="Mukherjee M."/>
            <person name="Okumura C.Y."/>
            <person name="Schneider R."/>
            <person name="Smith A.J."/>
            <person name="Vanacova S."/>
            <person name="Villalvazo M."/>
            <person name="Haas B.J."/>
            <person name="Pertea M."/>
            <person name="Feldblyum T.V."/>
            <person name="Utterback T.R."/>
            <person name="Shu C.L."/>
            <person name="Osoegawa K."/>
            <person name="de Jong P.J."/>
            <person name="Hrdy I."/>
            <person name="Horvathova L."/>
            <person name="Zubacova Z."/>
            <person name="Dolezal P."/>
            <person name="Malik S.B."/>
            <person name="Logsdon J.M. Jr."/>
            <person name="Henze K."/>
            <person name="Gupta A."/>
            <person name="Wang C.C."/>
            <person name="Dunne R.L."/>
            <person name="Upcroft J.A."/>
            <person name="Upcroft P."/>
            <person name="White O."/>
            <person name="Salzberg S.L."/>
            <person name="Tang P."/>
            <person name="Chiu C.-H."/>
            <person name="Lee Y.-S."/>
            <person name="Embley T.M."/>
            <person name="Coombs G.H."/>
            <person name="Mottram J.C."/>
            <person name="Tachezy J."/>
            <person name="Fraser-Liggett C.M."/>
            <person name="Johnson P.J."/>
        </authorList>
    </citation>
    <scope>NUCLEOTIDE SEQUENCE [LARGE SCALE GENOMIC DNA]</scope>
    <source>
        <strain evidence="2">G3</strain>
    </source>
</reference>
<dbReference type="Proteomes" id="UP000001542">
    <property type="component" value="Unassembled WGS sequence"/>
</dbReference>
<evidence type="ECO:0000313" key="2">
    <source>
        <dbReference type="EMBL" id="EAY14836.1"/>
    </source>
</evidence>
<dbReference type="VEuPathDB" id="TrichDB:TVAGG3_0047960"/>
<keyword evidence="1" id="KW-1133">Transmembrane helix</keyword>
<keyword evidence="1" id="KW-0472">Membrane</keyword>
<name>A2DXK7_TRIV3</name>
<protein>
    <submittedName>
        <fullName evidence="2">Uncharacterized protein</fullName>
    </submittedName>
</protein>
<reference evidence="2" key="1">
    <citation type="submission" date="2006-10" db="EMBL/GenBank/DDBJ databases">
        <authorList>
            <person name="Amadeo P."/>
            <person name="Zhao Q."/>
            <person name="Wortman J."/>
            <person name="Fraser-Liggett C."/>
            <person name="Carlton J."/>
        </authorList>
    </citation>
    <scope>NUCLEOTIDE SEQUENCE</scope>
    <source>
        <strain evidence="2">G3</strain>
    </source>
</reference>
<sequence length="247" mass="28579">MPIADLSVYFDVSPPALFLDLSLHSMNDLSPVFDTNFLLIRPNDYDRSILLKIIEKHIKTPFKISQESALFNNYFQNKVTILPINTVISCKKNHPNYMHTQPLKGILNASAILFEHGCEPWIVNNSFSTLWHQFVAYFGQTLDIHPNYQSLFPIDVDYSNVETFFYNSGEKSPTVKKVQKEAHNYEEDNDKDIYVYVNTTIKNILTTIVLIMFTILFSLSFLKIVHIQFYEAITGSLYKAKSYVLLK</sequence>
<dbReference type="InParanoid" id="A2DXK7"/>
<gene>
    <name evidence="2" type="ORF">TVAG_411020</name>
</gene>
<evidence type="ECO:0000313" key="3">
    <source>
        <dbReference type="Proteomes" id="UP000001542"/>
    </source>
</evidence>
<organism evidence="2 3">
    <name type="scientific">Trichomonas vaginalis (strain ATCC PRA-98 / G3)</name>
    <dbReference type="NCBI Taxonomy" id="412133"/>
    <lineage>
        <taxon>Eukaryota</taxon>
        <taxon>Metamonada</taxon>
        <taxon>Parabasalia</taxon>
        <taxon>Trichomonadida</taxon>
        <taxon>Trichomonadidae</taxon>
        <taxon>Trichomonas</taxon>
    </lineage>
</organism>
<dbReference type="RefSeq" id="XP_001327059.1">
    <property type="nucleotide sequence ID" value="XM_001327024.1"/>
</dbReference>
<dbReference type="VEuPathDB" id="TrichDB:TVAG_411020"/>